<organism evidence="2 3">
    <name type="scientific">Amblyomma americanum</name>
    <name type="common">Lone star tick</name>
    <dbReference type="NCBI Taxonomy" id="6943"/>
    <lineage>
        <taxon>Eukaryota</taxon>
        <taxon>Metazoa</taxon>
        <taxon>Ecdysozoa</taxon>
        <taxon>Arthropoda</taxon>
        <taxon>Chelicerata</taxon>
        <taxon>Arachnida</taxon>
        <taxon>Acari</taxon>
        <taxon>Parasitiformes</taxon>
        <taxon>Ixodida</taxon>
        <taxon>Ixodoidea</taxon>
        <taxon>Ixodidae</taxon>
        <taxon>Amblyomminae</taxon>
        <taxon>Amblyomma</taxon>
    </lineage>
</organism>
<protein>
    <submittedName>
        <fullName evidence="2">Uncharacterized protein</fullName>
    </submittedName>
</protein>
<dbReference type="EMBL" id="JARKHS020019554">
    <property type="protein sequence ID" value="KAK8771591.1"/>
    <property type="molecule type" value="Genomic_DNA"/>
</dbReference>
<comment type="caution">
    <text evidence="2">The sequence shown here is derived from an EMBL/GenBank/DDBJ whole genome shotgun (WGS) entry which is preliminary data.</text>
</comment>
<proteinExistence type="predicted"/>
<dbReference type="AlphaFoldDB" id="A0AAQ4E9Z3"/>
<feature type="region of interest" description="Disordered" evidence="1">
    <location>
        <begin position="110"/>
        <end position="132"/>
    </location>
</feature>
<evidence type="ECO:0000313" key="3">
    <source>
        <dbReference type="Proteomes" id="UP001321473"/>
    </source>
</evidence>
<reference evidence="2 3" key="1">
    <citation type="journal article" date="2023" name="Arcadia Sci">
        <title>De novo assembly of a long-read Amblyomma americanum tick genome.</title>
        <authorList>
            <person name="Chou S."/>
            <person name="Poskanzer K.E."/>
            <person name="Rollins M."/>
            <person name="Thuy-Boun P.S."/>
        </authorList>
    </citation>
    <scope>NUCLEOTIDE SEQUENCE [LARGE SCALE GENOMIC DNA]</scope>
    <source>
        <strain evidence="2">F_SG_1</strain>
        <tissue evidence="2">Salivary glands</tissue>
    </source>
</reference>
<gene>
    <name evidence="2" type="ORF">V5799_025165</name>
</gene>
<evidence type="ECO:0000256" key="1">
    <source>
        <dbReference type="SAM" id="MobiDB-lite"/>
    </source>
</evidence>
<dbReference type="Proteomes" id="UP001321473">
    <property type="component" value="Unassembled WGS sequence"/>
</dbReference>
<feature type="non-terminal residue" evidence="2">
    <location>
        <position position="1"/>
    </location>
</feature>
<accession>A0AAQ4E9Z3</accession>
<sequence>VNCNLSSAHTTWDVRLRAQLDGICNLGITGLPRMYLRFTGPVVARARFGAPLSDDSKPQLDDIQILSADVHEIHYQSVLGFEQPFVERASKYLLQRALREEVLGPLREAINAEIEKPSPEPPSTTEEEITLP</sequence>
<name>A0AAQ4E9Z3_AMBAM</name>
<keyword evidence="3" id="KW-1185">Reference proteome</keyword>
<evidence type="ECO:0000313" key="2">
    <source>
        <dbReference type="EMBL" id="KAK8771591.1"/>
    </source>
</evidence>